<accession>A0A4R3KSP0</accession>
<dbReference type="NCBIfam" id="TIGR00937">
    <property type="entry name" value="2A51"/>
    <property type="match status" value="1"/>
</dbReference>
<reference evidence="8 9" key="1">
    <citation type="submission" date="2019-03" db="EMBL/GenBank/DDBJ databases">
        <title>Genomic Encyclopedia of Type Strains, Phase IV (KMG-IV): sequencing the most valuable type-strain genomes for metagenomic binning, comparative biology and taxonomic classification.</title>
        <authorList>
            <person name="Goeker M."/>
        </authorList>
    </citation>
    <scope>NUCLEOTIDE SEQUENCE [LARGE SCALE GENOMIC DNA]</scope>
    <source>
        <strain evidence="8 9">DSM 21100</strain>
    </source>
</reference>
<protein>
    <submittedName>
        <fullName evidence="8">Chromate transporter</fullName>
    </submittedName>
</protein>
<sequence length="386" mass="41794">MFFFTLTAFGGAQAHLAMMLKIFVKNRKYLTEEELLELNALCAVLPGPSSTQTLAAIAYKRGGAGLAVLSSLIWLLPPAIIMAGAAILVSRLSPEIGFTRIFRFIEPMAVGFVCYAAVLLAQKVIRTRFSIIVAAVAALTTVIFKSPYLFPLLIIGGGVLSSLLHRNREERELEETLILNINRKKVAAFFGILVLFALMGALINRSSFFSLPVRLFENFYRNGALIFGGGQVLVPLLYTEFVELKGYLTSQDFLSGFALQQIVPGPTFSFTSYVGGMALKNQGTSGQLLGSLVAMIGINLPGLILILFIVPFWENLKKITRIKNAMMGVNAVAVGLMLAAAVIMFEPIAVGWLPVGLALITFVLLSLTRVPAPVLFIAGILLGVFL</sequence>
<dbReference type="EMBL" id="SMAD01000003">
    <property type="protein sequence ID" value="TCS88228.1"/>
    <property type="molecule type" value="Genomic_DNA"/>
</dbReference>
<dbReference type="InterPro" id="IPR014047">
    <property type="entry name" value="Chr_Tranpt_l_chain"/>
</dbReference>
<feature type="transmembrane region" description="Helical" evidence="7">
    <location>
        <begin position="127"/>
        <end position="143"/>
    </location>
</feature>
<dbReference type="GO" id="GO:0005886">
    <property type="term" value="C:plasma membrane"/>
    <property type="evidence" value="ECO:0007669"/>
    <property type="project" value="UniProtKB-SubCell"/>
</dbReference>
<evidence type="ECO:0000256" key="4">
    <source>
        <dbReference type="ARBA" id="ARBA00022692"/>
    </source>
</evidence>
<evidence type="ECO:0000256" key="2">
    <source>
        <dbReference type="ARBA" id="ARBA00005262"/>
    </source>
</evidence>
<dbReference type="RefSeq" id="WP_225975071.1">
    <property type="nucleotide sequence ID" value="NZ_CP042432.1"/>
</dbReference>
<dbReference type="AlphaFoldDB" id="A0A4R3KSP0"/>
<name>A0A4R3KSP0_9SPHI</name>
<keyword evidence="5 7" id="KW-1133">Transmembrane helix</keyword>
<comment type="subcellular location">
    <subcellularLocation>
        <location evidence="1">Cell membrane</location>
        <topology evidence="1">Multi-pass membrane protein</topology>
    </subcellularLocation>
</comment>
<feature type="transmembrane region" description="Helical" evidence="7">
    <location>
        <begin position="288"/>
        <end position="313"/>
    </location>
</feature>
<comment type="similarity">
    <text evidence="2">Belongs to the chromate ion transporter (CHR) (TC 2.A.51) family.</text>
</comment>
<dbReference type="PIRSF" id="PIRSF004810">
    <property type="entry name" value="ChrA"/>
    <property type="match status" value="1"/>
</dbReference>
<dbReference type="GO" id="GO:0015109">
    <property type="term" value="F:chromate transmembrane transporter activity"/>
    <property type="evidence" value="ECO:0007669"/>
    <property type="project" value="InterPro"/>
</dbReference>
<feature type="transmembrane region" description="Helical" evidence="7">
    <location>
        <begin position="223"/>
        <end position="241"/>
    </location>
</feature>
<comment type="caution">
    <text evidence="8">The sequence shown here is derived from an EMBL/GenBank/DDBJ whole genome shotgun (WGS) entry which is preliminary data.</text>
</comment>
<feature type="transmembrane region" description="Helical" evidence="7">
    <location>
        <begin position="149"/>
        <end position="165"/>
    </location>
</feature>
<gene>
    <name evidence="8" type="ORF">EDD80_10390</name>
</gene>
<keyword evidence="6 7" id="KW-0472">Membrane</keyword>
<organism evidence="8 9">
    <name type="scientific">Anseongella ginsenosidimutans</name>
    <dbReference type="NCBI Taxonomy" id="496056"/>
    <lineage>
        <taxon>Bacteria</taxon>
        <taxon>Pseudomonadati</taxon>
        <taxon>Bacteroidota</taxon>
        <taxon>Sphingobacteriia</taxon>
        <taxon>Sphingobacteriales</taxon>
        <taxon>Sphingobacteriaceae</taxon>
        <taxon>Anseongella</taxon>
    </lineage>
</organism>
<keyword evidence="4 7" id="KW-0812">Transmembrane</keyword>
<proteinExistence type="inferred from homology"/>
<dbReference type="PANTHER" id="PTHR33567:SF3">
    <property type="entry name" value="CHROMATE ION TRANSPORTER (EUROFUNG)"/>
    <property type="match status" value="1"/>
</dbReference>
<evidence type="ECO:0000256" key="5">
    <source>
        <dbReference type="ARBA" id="ARBA00022989"/>
    </source>
</evidence>
<dbReference type="Pfam" id="PF02417">
    <property type="entry name" value="Chromate_transp"/>
    <property type="match status" value="2"/>
</dbReference>
<dbReference type="Proteomes" id="UP000295807">
    <property type="component" value="Unassembled WGS sequence"/>
</dbReference>
<evidence type="ECO:0000313" key="9">
    <source>
        <dbReference type="Proteomes" id="UP000295807"/>
    </source>
</evidence>
<feature type="transmembrane region" description="Helical" evidence="7">
    <location>
        <begin position="253"/>
        <end position="276"/>
    </location>
</feature>
<keyword evidence="9" id="KW-1185">Reference proteome</keyword>
<keyword evidence="3" id="KW-1003">Cell membrane</keyword>
<evidence type="ECO:0000256" key="7">
    <source>
        <dbReference type="SAM" id="Phobius"/>
    </source>
</evidence>
<dbReference type="PANTHER" id="PTHR33567">
    <property type="entry name" value="CHROMATE ION TRANSPORTER (EUROFUNG)"/>
    <property type="match status" value="1"/>
</dbReference>
<evidence type="ECO:0000256" key="3">
    <source>
        <dbReference type="ARBA" id="ARBA00022475"/>
    </source>
</evidence>
<evidence type="ECO:0000256" key="1">
    <source>
        <dbReference type="ARBA" id="ARBA00004651"/>
    </source>
</evidence>
<feature type="transmembrane region" description="Helical" evidence="7">
    <location>
        <begin position="325"/>
        <end position="345"/>
    </location>
</feature>
<feature type="transmembrane region" description="Helical" evidence="7">
    <location>
        <begin position="101"/>
        <end position="120"/>
    </location>
</feature>
<feature type="transmembrane region" description="Helical" evidence="7">
    <location>
        <begin position="66"/>
        <end position="89"/>
    </location>
</feature>
<evidence type="ECO:0000256" key="6">
    <source>
        <dbReference type="ARBA" id="ARBA00023136"/>
    </source>
</evidence>
<feature type="transmembrane region" description="Helical" evidence="7">
    <location>
        <begin position="186"/>
        <end position="203"/>
    </location>
</feature>
<dbReference type="InterPro" id="IPR003370">
    <property type="entry name" value="Chromate_transpt"/>
</dbReference>
<evidence type="ECO:0000313" key="8">
    <source>
        <dbReference type="EMBL" id="TCS88228.1"/>
    </source>
</evidence>
<feature type="transmembrane region" description="Helical" evidence="7">
    <location>
        <begin position="357"/>
        <end position="385"/>
    </location>
</feature>